<dbReference type="Proteomes" id="UP000242444">
    <property type="component" value="Unassembled WGS sequence"/>
</dbReference>
<proteinExistence type="predicted"/>
<gene>
    <name evidence="3" type="ORF">CFN78_23745</name>
</gene>
<dbReference type="Pfam" id="PF13391">
    <property type="entry name" value="HNH_2"/>
    <property type="match status" value="1"/>
</dbReference>
<organism evidence="3 4">
    <name type="scientific">Amycolatopsis antarctica</name>
    <dbReference type="NCBI Taxonomy" id="1854586"/>
    <lineage>
        <taxon>Bacteria</taxon>
        <taxon>Bacillati</taxon>
        <taxon>Actinomycetota</taxon>
        <taxon>Actinomycetes</taxon>
        <taxon>Pseudonocardiales</taxon>
        <taxon>Pseudonocardiaceae</taxon>
        <taxon>Amycolatopsis</taxon>
    </lineage>
</organism>
<evidence type="ECO:0000256" key="1">
    <source>
        <dbReference type="SAM" id="Phobius"/>
    </source>
</evidence>
<dbReference type="RefSeq" id="WP_094865100.1">
    <property type="nucleotide sequence ID" value="NZ_NKYE01000018.1"/>
</dbReference>
<sequence>MGDRNYSKATEAVLFALSTKCYFPDCNVPSVSILGRGDEKKNVDIAHIVPVSPRWPRYRPMNKQERDSFTNLILLCKAHHPRVDRHDNEHMYPESLLLEWKEENEKGLRAKIDGLDRLTEDRLEELLTTAIQSGKHEIRDALDELKEVSAGAADLLYGLIDRIEDSYIDAESISLLYAASERLGFLEEGATLMYSASENLGEFESNALTLDNAANKLADIDFGQFAAASQRLEQFTNDCPAMMDSFPQPTNISGDIETAGRIVVAEIENTVRTINVGQLPTIVDDEQRWKYGLVGFALGVAAVLATVIILASNGAV</sequence>
<evidence type="ECO:0000313" key="4">
    <source>
        <dbReference type="Proteomes" id="UP000242444"/>
    </source>
</evidence>
<evidence type="ECO:0000313" key="3">
    <source>
        <dbReference type="EMBL" id="OZM70690.1"/>
    </source>
</evidence>
<dbReference type="InterPro" id="IPR003615">
    <property type="entry name" value="HNH_nuc"/>
</dbReference>
<evidence type="ECO:0000259" key="2">
    <source>
        <dbReference type="Pfam" id="PF13391"/>
    </source>
</evidence>
<feature type="domain" description="HNH nuclease" evidence="2">
    <location>
        <begin position="42"/>
        <end position="86"/>
    </location>
</feature>
<reference evidence="3 4" key="1">
    <citation type="submission" date="2017-07" db="EMBL/GenBank/DDBJ databases">
        <title>Amycolatopsis antarcticus sp. nov., isolated from the surface of an Antarcticus brown macroalga.</title>
        <authorList>
            <person name="Wang J."/>
            <person name="Leiva S."/>
            <person name="Huang J."/>
            <person name="Huang Y."/>
        </authorList>
    </citation>
    <scope>NUCLEOTIDE SEQUENCE [LARGE SCALE GENOMIC DNA]</scope>
    <source>
        <strain evidence="3 4">AU-G6</strain>
    </source>
</reference>
<comment type="caution">
    <text evidence="3">The sequence shown here is derived from an EMBL/GenBank/DDBJ whole genome shotgun (WGS) entry which is preliminary data.</text>
</comment>
<name>A0A263CX12_9PSEU</name>
<keyword evidence="1" id="KW-1133">Transmembrane helix</keyword>
<protein>
    <recommendedName>
        <fullName evidence="2">HNH nuclease domain-containing protein</fullName>
    </recommendedName>
</protein>
<keyword evidence="1" id="KW-0472">Membrane</keyword>
<dbReference type="InParanoid" id="A0A263CX12"/>
<feature type="transmembrane region" description="Helical" evidence="1">
    <location>
        <begin position="291"/>
        <end position="311"/>
    </location>
</feature>
<keyword evidence="4" id="KW-1185">Reference proteome</keyword>
<accession>A0A263CX12</accession>
<dbReference type="EMBL" id="NKYE01000018">
    <property type="protein sequence ID" value="OZM70690.1"/>
    <property type="molecule type" value="Genomic_DNA"/>
</dbReference>
<keyword evidence="1" id="KW-0812">Transmembrane</keyword>
<dbReference type="AlphaFoldDB" id="A0A263CX12"/>